<dbReference type="EMBL" id="BSPC01000015">
    <property type="protein sequence ID" value="GLS18765.1"/>
    <property type="molecule type" value="Genomic_DNA"/>
</dbReference>
<comment type="caution">
    <text evidence="2">The sequence shown here is derived from an EMBL/GenBank/DDBJ whole genome shotgun (WGS) entry which is preliminary data.</text>
</comment>
<evidence type="ECO:0000259" key="1">
    <source>
        <dbReference type="Pfam" id="PF13340"/>
    </source>
</evidence>
<evidence type="ECO:0000313" key="2">
    <source>
        <dbReference type="EMBL" id="GLS18765.1"/>
    </source>
</evidence>
<dbReference type="InterPro" id="IPR052909">
    <property type="entry name" value="Transposase_6_like"/>
</dbReference>
<dbReference type="PANTHER" id="PTHR46637">
    <property type="entry name" value="TIS1421-TRANSPOSASE PROTEIN A"/>
    <property type="match status" value="1"/>
</dbReference>
<proteinExistence type="predicted"/>
<accession>A0ABQ6CFR2</accession>
<name>A0ABQ6CFR2_9HYPH</name>
<dbReference type="PANTHER" id="PTHR46637:SF1">
    <property type="entry name" value="BLL5188 PROTEIN"/>
    <property type="match status" value="1"/>
</dbReference>
<feature type="domain" description="Insertion element IS402-like" evidence="1">
    <location>
        <begin position="30"/>
        <end position="77"/>
    </location>
</feature>
<dbReference type="Proteomes" id="UP001156882">
    <property type="component" value="Unassembled WGS sequence"/>
</dbReference>
<reference evidence="3" key="1">
    <citation type="journal article" date="2019" name="Int. J. Syst. Evol. Microbiol.">
        <title>The Global Catalogue of Microorganisms (GCM) 10K type strain sequencing project: providing services to taxonomists for standard genome sequencing and annotation.</title>
        <authorList>
            <consortium name="The Broad Institute Genomics Platform"/>
            <consortium name="The Broad Institute Genome Sequencing Center for Infectious Disease"/>
            <person name="Wu L."/>
            <person name="Ma J."/>
        </authorList>
    </citation>
    <scope>NUCLEOTIDE SEQUENCE [LARGE SCALE GENOMIC DNA]</scope>
    <source>
        <strain evidence="3">NBRC 101365</strain>
    </source>
</reference>
<evidence type="ECO:0000313" key="3">
    <source>
        <dbReference type="Proteomes" id="UP001156882"/>
    </source>
</evidence>
<gene>
    <name evidence="2" type="ORF">GCM10007874_17820</name>
</gene>
<dbReference type="InterPro" id="IPR025161">
    <property type="entry name" value="IS402-like_dom"/>
</dbReference>
<organism evidence="2 3">
    <name type="scientific">Labrys miyagiensis</name>
    <dbReference type="NCBI Taxonomy" id="346912"/>
    <lineage>
        <taxon>Bacteria</taxon>
        <taxon>Pseudomonadati</taxon>
        <taxon>Pseudomonadota</taxon>
        <taxon>Alphaproteobacteria</taxon>
        <taxon>Hyphomicrobiales</taxon>
        <taxon>Xanthobacteraceae</taxon>
        <taxon>Labrys</taxon>
    </lineage>
</organism>
<keyword evidence="3" id="KW-1185">Reference proteome</keyword>
<sequence>MLGMLTPASAGKGVRKQWHGTNLKTLKKARGVAHVDDRRALNGIFRILRLGAHLSDLPECYVPVTTIYNRFQRWRKAAYNHDADWPLLSNELKAFGARF</sequence>
<protein>
    <recommendedName>
        <fullName evidence="1">Insertion element IS402-like domain-containing protein</fullName>
    </recommendedName>
</protein>
<dbReference type="Pfam" id="PF13340">
    <property type="entry name" value="DUF4096"/>
    <property type="match status" value="1"/>
</dbReference>